<protein>
    <submittedName>
        <fullName evidence="2">Uncharacterized protein</fullName>
    </submittedName>
</protein>
<evidence type="ECO:0000313" key="3">
    <source>
        <dbReference type="Proteomes" id="UP001383192"/>
    </source>
</evidence>
<feature type="compositionally biased region" description="Polar residues" evidence="1">
    <location>
        <begin position="105"/>
        <end position="116"/>
    </location>
</feature>
<comment type="caution">
    <text evidence="2">The sequence shown here is derived from an EMBL/GenBank/DDBJ whole genome shotgun (WGS) entry which is preliminary data.</text>
</comment>
<evidence type="ECO:0000256" key="1">
    <source>
        <dbReference type="SAM" id="MobiDB-lite"/>
    </source>
</evidence>
<accession>A0AAW0B174</accession>
<proteinExistence type="predicted"/>
<keyword evidence="3" id="KW-1185">Reference proteome</keyword>
<gene>
    <name evidence="2" type="ORF">VNI00_018056</name>
</gene>
<evidence type="ECO:0000313" key="2">
    <source>
        <dbReference type="EMBL" id="KAK7019446.1"/>
    </source>
</evidence>
<feature type="region of interest" description="Disordered" evidence="1">
    <location>
        <begin position="74"/>
        <end position="122"/>
    </location>
</feature>
<dbReference type="EMBL" id="JAYKXP010000207">
    <property type="protein sequence ID" value="KAK7019446.1"/>
    <property type="molecule type" value="Genomic_DNA"/>
</dbReference>
<sequence length="218" mass="24131">MSNPAISPRAPHSTLPPPQVLYLNETDFRRWNPPPVDPVLAVEDVHSIFPIRRQSAIHQQRYRQVSALELDSPISRHSVGSSPSVLPGNSNSTSSSSEDGEKAGSQASSPHGSSVATRRVLTVKHKKPRGVSALGRFQIVNATGKVLGEEFFDFVVQLIDKHLDRTKSFTQQDAPTLAAVEREVLHKYPDIDTYEDRWPLHQFIRSECHSHASGSATK</sequence>
<dbReference type="Proteomes" id="UP001383192">
    <property type="component" value="Unassembled WGS sequence"/>
</dbReference>
<reference evidence="2 3" key="1">
    <citation type="submission" date="2024-01" db="EMBL/GenBank/DDBJ databases">
        <title>A draft genome for a cacao thread blight-causing isolate of Paramarasmius palmivorus.</title>
        <authorList>
            <person name="Baruah I.K."/>
            <person name="Bukari Y."/>
            <person name="Amoako-Attah I."/>
            <person name="Meinhardt L.W."/>
            <person name="Bailey B.A."/>
            <person name="Cohen S.P."/>
        </authorList>
    </citation>
    <scope>NUCLEOTIDE SEQUENCE [LARGE SCALE GENOMIC DNA]</scope>
    <source>
        <strain evidence="2 3">GH-12</strain>
    </source>
</reference>
<organism evidence="2 3">
    <name type="scientific">Paramarasmius palmivorus</name>
    <dbReference type="NCBI Taxonomy" id="297713"/>
    <lineage>
        <taxon>Eukaryota</taxon>
        <taxon>Fungi</taxon>
        <taxon>Dikarya</taxon>
        <taxon>Basidiomycota</taxon>
        <taxon>Agaricomycotina</taxon>
        <taxon>Agaricomycetes</taxon>
        <taxon>Agaricomycetidae</taxon>
        <taxon>Agaricales</taxon>
        <taxon>Marasmiineae</taxon>
        <taxon>Marasmiaceae</taxon>
        <taxon>Paramarasmius</taxon>
    </lineage>
</organism>
<name>A0AAW0B174_9AGAR</name>
<feature type="compositionally biased region" description="Polar residues" evidence="1">
    <location>
        <begin position="78"/>
        <end position="88"/>
    </location>
</feature>
<dbReference type="AlphaFoldDB" id="A0AAW0B174"/>